<dbReference type="EMBL" id="BNAP01000058">
    <property type="protein sequence ID" value="GHH05666.1"/>
    <property type="molecule type" value="Genomic_DNA"/>
</dbReference>
<comment type="caution">
    <text evidence="2">The sequence shown here is derived from an EMBL/GenBank/DDBJ whole genome shotgun (WGS) entry which is preliminary data.</text>
</comment>
<dbReference type="RefSeq" id="WP_028095564.1">
    <property type="nucleotide sequence ID" value="NZ_BNAP01000058.1"/>
</dbReference>
<protein>
    <recommendedName>
        <fullName evidence="1">NrS-1 polymerase-like helicase domain-containing protein</fullName>
    </recommendedName>
</protein>
<dbReference type="AlphaFoldDB" id="A0A8J3MFL2"/>
<sequence>MAKLTTPFDAAAIAPRPLPEVSTDSPETLGATRYQHVPDALRSAPSWMASINKVPHRVTRNGHLHGLAKADPHDPANHCSFEDAVAAVSRGNDGVELFFVLGVGNSFVCVDLDDLDKVTPEHRADANEYQRQIKERLAGTYCEVSRSGNGLHYIGVAPDVSHDKAYAKHPHFHVDLLFRHGLVLTGDHREGTTEIADISSQTRTILNSMTRRSPPEAAALPSVDALTPAHCDEARLISILSAERFKHGEAFRTGRSINDWSGTFAALLNTAAEFCTDEQLVLRVLSRSKFVQMAEDKGGETRLAKVERLWSSQWPKALERTEPTRRANQTTAMPTKPLTLTDLWQQSPYVQFMVQDRAINMITEGLIAGLPAEDLAPLFRYLRPEKMNRLQDELRRVDEVFAKTLTDARVLTMSDTDTEVADLNAYMNRCAVEESKINRKNRFKQYNREYYIVENYGGSAKVFRDEFHPETGAQVLWSINAFCEAKMNDKLLSGWELSKEEKRPQLTSAARAWVQSDSSRRYVAQEMHFETTEREITVETGRVLNLYRGWATTPVAGDWSAIRYLICHVLCSGDDVASEYLLNYLAHMVQKPQQLPGAAIILQSEEEGTGKTTFIDLLRRILGTRYCVTTPDAEALVGKHNDAAMNKVLLHFEEAVAPNDRVLESKVKALITNEILTYNPKHIAAISARNYARVFLTSNAKQVAHLPRHDRRWFVLRVSPKHANDPNFWGPFNDQYPQEIEAFMHALQTRDISGFNPKRVPYTEAKDAQKMESVVGPEAILRRFLEDGRLPVCSQFNGTHWLVRNTALSDYFNKYNLKIGYKPPQPGKVFKPVALGESRQRISVNGQSAQQFRVLHLPPLQDARAAFLAHLNVETYDWGDGSYSEWTLE</sequence>
<dbReference type="InterPro" id="IPR045455">
    <property type="entry name" value="NrS-1_pol-like_helicase"/>
</dbReference>
<dbReference type="Gene3D" id="3.40.50.300">
    <property type="entry name" value="P-loop containing nucleotide triphosphate hydrolases"/>
    <property type="match status" value="1"/>
</dbReference>
<gene>
    <name evidence="2" type="ORF">GCM10010961_44620</name>
</gene>
<dbReference type="InterPro" id="IPR027417">
    <property type="entry name" value="P-loop_NTPase"/>
</dbReference>
<keyword evidence="3" id="KW-1185">Reference proteome</keyword>
<feature type="domain" description="NrS-1 polymerase-like helicase" evidence="1">
    <location>
        <begin position="602"/>
        <end position="712"/>
    </location>
</feature>
<accession>A0A8J3MFL2</accession>
<reference evidence="2" key="1">
    <citation type="journal article" date="2014" name="Int. J. Syst. Evol. Microbiol.">
        <title>Complete genome sequence of Corynebacterium casei LMG S-19264T (=DSM 44701T), isolated from a smear-ripened cheese.</title>
        <authorList>
            <consortium name="US DOE Joint Genome Institute (JGI-PGF)"/>
            <person name="Walter F."/>
            <person name="Albersmeier A."/>
            <person name="Kalinowski J."/>
            <person name="Ruckert C."/>
        </authorList>
    </citation>
    <scope>NUCLEOTIDE SEQUENCE</scope>
    <source>
        <strain evidence="2">CGMCC 1.7081</strain>
    </source>
</reference>
<evidence type="ECO:0000313" key="3">
    <source>
        <dbReference type="Proteomes" id="UP000611500"/>
    </source>
</evidence>
<organism evidence="2 3">
    <name type="scientific">Pseudodonghicola xiamenensis</name>
    <dbReference type="NCBI Taxonomy" id="337702"/>
    <lineage>
        <taxon>Bacteria</taxon>
        <taxon>Pseudomonadati</taxon>
        <taxon>Pseudomonadota</taxon>
        <taxon>Alphaproteobacteria</taxon>
        <taxon>Rhodobacterales</taxon>
        <taxon>Paracoccaceae</taxon>
        <taxon>Pseudodonghicola</taxon>
    </lineage>
</organism>
<dbReference type="Proteomes" id="UP000611500">
    <property type="component" value="Unassembled WGS sequence"/>
</dbReference>
<reference evidence="2" key="2">
    <citation type="submission" date="2020-09" db="EMBL/GenBank/DDBJ databases">
        <authorList>
            <person name="Sun Q."/>
            <person name="Zhou Y."/>
        </authorList>
    </citation>
    <scope>NUCLEOTIDE SEQUENCE</scope>
    <source>
        <strain evidence="2">CGMCC 1.7081</strain>
    </source>
</reference>
<name>A0A8J3MFL2_9RHOB</name>
<evidence type="ECO:0000259" key="1">
    <source>
        <dbReference type="Pfam" id="PF19263"/>
    </source>
</evidence>
<dbReference type="Pfam" id="PF19263">
    <property type="entry name" value="DUF5906"/>
    <property type="match status" value="1"/>
</dbReference>
<evidence type="ECO:0000313" key="2">
    <source>
        <dbReference type="EMBL" id="GHH05666.1"/>
    </source>
</evidence>
<proteinExistence type="predicted"/>